<dbReference type="EMBL" id="LJAM02000228">
    <property type="protein sequence ID" value="RAP70949.1"/>
    <property type="molecule type" value="Genomic_DNA"/>
</dbReference>
<dbReference type="AlphaFoldDB" id="A0A328TKC5"/>
<organism evidence="2 3">
    <name type="scientific">Candidatus Erwinia dacicola</name>
    <dbReference type="NCBI Taxonomy" id="252393"/>
    <lineage>
        <taxon>Bacteria</taxon>
        <taxon>Pseudomonadati</taxon>
        <taxon>Pseudomonadota</taxon>
        <taxon>Gammaproteobacteria</taxon>
        <taxon>Enterobacterales</taxon>
        <taxon>Erwiniaceae</taxon>
        <taxon>Erwinia</taxon>
    </lineage>
</organism>
<feature type="region of interest" description="Disordered" evidence="1">
    <location>
        <begin position="1"/>
        <end position="23"/>
    </location>
</feature>
<keyword evidence="3" id="KW-1185">Reference proteome</keyword>
<feature type="compositionally biased region" description="Polar residues" evidence="1">
    <location>
        <begin position="1"/>
        <end position="13"/>
    </location>
</feature>
<dbReference type="Proteomes" id="UP000244334">
    <property type="component" value="Unassembled WGS sequence"/>
</dbReference>
<comment type="caution">
    <text evidence="2">The sequence shown here is derived from an EMBL/GenBank/DDBJ whole genome shotgun (WGS) entry which is preliminary data.</text>
</comment>
<name>A0A328TKC5_9GAMM</name>
<reference evidence="2" key="1">
    <citation type="submission" date="2018-04" db="EMBL/GenBank/DDBJ databases">
        <title>Genomes of the Obligate Erwinia dacicola and Facultative Enterobacter sp. OLF Endosymbionts of the Olive Fruit fly, Bactrocera oleae.</title>
        <authorList>
            <person name="Estes A.M."/>
            <person name="Hearn D.J."/>
            <person name="Agarwal S."/>
            <person name="Pierson E.A."/>
            <person name="Dunning-Hotopp J.C."/>
        </authorList>
    </citation>
    <scope>NUCLEOTIDE SEQUENCE [LARGE SCALE GENOMIC DNA]</scope>
    <source>
        <strain evidence="2">Oroville</strain>
    </source>
</reference>
<evidence type="ECO:0000313" key="2">
    <source>
        <dbReference type="EMBL" id="RAP70949.1"/>
    </source>
</evidence>
<feature type="region of interest" description="Disordered" evidence="1">
    <location>
        <begin position="40"/>
        <end position="63"/>
    </location>
</feature>
<gene>
    <name evidence="2" type="primary">yhdP</name>
    <name evidence="2" type="ORF">ACZ87_02241</name>
</gene>
<proteinExistence type="predicted"/>
<protein>
    <submittedName>
        <fullName evidence="2">YhdP domain protein</fullName>
    </submittedName>
</protein>
<sequence>MTDSTPSGDTLTLANDRIDSGNTHLTVNGEWVNKAGEQRTSLKGVLSGKKSMRPPTGLASRRHCAMRRSGPTMTCTGALPRCSLRKRR</sequence>
<evidence type="ECO:0000256" key="1">
    <source>
        <dbReference type="SAM" id="MobiDB-lite"/>
    </source>
</evidence>
<evidence type="ECO:0000313" key="3">
    <source>
        <dbReference type="Proteomes" id="UP000244334"/>
    </source>
</evidence>
<accession>A0A328TKC5</accession>